<evidence type="ECO:0000313" key="2">
    <source>
        <dbReference type="Proteomes" id="UP001499979"/>
    </source>
</evidence>
<keyword evidence="2" id="KW-1185">Reference proteome</keyword>
<comment type="caution">
    <text evidence="1">The sequence shown here is derived from an EMBL/GenBank/DDBJ whole genome shotgun (WGS) entry which is preliminary data.</text>
</comment>
<name>A0ABN1UD95_9ACTN</name>
<protein>
    <recommendedName>
        <fullName evidence="3">Lipoprotein</fullName>
    </recommendedName>
</protein>
<evidence type="ECO:0008006" key="3">
    <source>
        <dbReference type="Google" id="ProtNLM"/>
    </source>
</evidence>
<evidence type="ECO:0000313" key="1">
    <source>
        <dbReference type="EMBL" id="GAA1140217.1"/>
    </source>
</evidence>
<sequence>MAEPGAGQYRPITMRRLLGTLALVLTLAGCGDDVGAGRSPAPGATPDVEVTLVHATAGRGQPEQRATDVTEKAALAAYVAQFSDVLAAKVTKAARATNANPVLAQVVAVGCDVPPGARLEDDHFVPADVAAPRQECFAPVTTVAVGGVVPMQ</sequence>
<proteinExistence type="predicted"/>
<gene>
    <name evidence="1" type="ORF">GCM10009606_19770</name>
</gene>
<dbReference type="Proteomes" id="UP001499979">
    <property type="component" value="Unassembled WGS sequence"/>
</dbReference>
<dbReference type="EMBL" id="BAAAJE010000006">
    <property type="protein sequence ID" value="GAA1140217.1"/>
    <property type="molecule type" value="Genomic_DNA"/>
</dbReference>
<organism evidence="1 2">
    <name type="scientific">Nocardioides aquiterrae</name>
    <dbReference type="NCBI Taxonomy" id="203799"/>
    <lineage>
        <taxon>Bacteria</taxon>
        <taxon>Bacillati</taxon>
        <taxon>Actinomycetota</taxon>
        <taxon>Actinomycetes</taxon>
        <taxon>Propionibacteriales</taxon>
        <taxon>Nocardioidaceae</taxon>
        <taxon>Nocardioides</taxon>
    </lineage>
</organism>
<accession>A0ABN1UD95</accession>
<reference evidence="1 2" key="1">
    <citation type="journal article" date="2019" name="Int. J. Syst. Evol. Microbiol.">
        <title>The Global Catalogue of Microorganisms (GCM) 10K type strain sequencing project: providing services to taxonomists for standard genome sequencing and annotation.</title>
        <authorList>
            <consortium name="The Broad Institute Genomics Platform"/>
            <consortium name="The Broad Institute Genome Sequencing Center for Infectious Disease"/>
            <person name="Wu L."/>
            <person name="Ma J."/>
        </authorList>
    </citation>
    <scope>NUCLEOTIDE SEQUENCE [LARGE SCALE GENOMIC DNA]</scope>
    <source>
        <strain evidence="1 2">JCM 11813</strain>
    </source>
</reference>